<feature type="transmembrane region" description="Helical" evidence="10">
    <location>
        <begin position="437"/>
        <end position="458"/>
    </location>
</feature>
<feature type="transmembrane region" description="Helical" evidence="10">
    <location>
        <begin position="379"/>
        <end position="399"/>
    </location>
</feature>
<dbReference type="Pfam" id="PF03023">
    <property type="entry name" value="MurJ"/>
    <property type="match status" value="1"/>
</dbReference>
<dbReference type="PRINTS" id="PR01806">
    <property type="entry name" value="VIRFACTRMVIN"/>
</dbReference>
<evidence type="ECO:0000256" key="10">
    <source>
        <dbReference type="HAMAP-Rule" id="MF_02078"/>
    </source>
</evidence>
<proteinExistence type="inferred from homology"/>
<dbReference type="PANTHER" id="PTHR47019">
    <property type="entry name" value="LIPID II FLIPPASE MURJ"/>
    <property type="match status" value="1"/>
</dbReference>
<dbReference type="InterPro" id="IPR004268">
    <property type="entry name" value="MurJ"/>
</dbReference>
<feature type="transmembrane region" description="Helical" evidence="10">
    <location>
        <begin position="196"/>
        <end position="214"/>
    </location>
</feature>
<feature type="transmembrane region" description="Helical" evidence="10">
    <location>
        <begin position="277"/>
        <end position="296"/>
    </location>
</feature>
<dbReference type="InterPro" id="IPR051050">
    <property type="entry name" value="Lipid_II_flippase_MurJ/MviN"/>
</dbReference>
<feature type="transmembrane region" description="Helical" evidence="10">
    <location>
        <begin position="35"/>
        <end position="54"/>
    </location>
</feature>
<keyword evidence="3 10" id="KW-0812">Transmembrane</keyword>
<feature type="transmembrane region" description="Helical" evidence="10">
    <location>
        <begin position="345"/>
        <end position="367"/>
    </location>
</feature>
<keyword evidence="7 10" id="KW-0472">Membrane</keyword>
<comment type="caution">
    <text evidence="12">The sequence shown here is derived from an EMBL/GenBank/DDBJ whole genome shotgun (WGS) entry which is preliminary data.</text>
</comment>
<evidence type="ECO:0000256" key="6">
    <source>
        <dbReference type="ARBA" id="ARBA00022989"/>
    </source>
</evidence>
<evidence type="ECO:0000256" key="8">
    <source>
        <dbReference type="ARBA" id="ARBA00060041"/>
    </source>
</evidence>
<evidence type="ECO:0000256" key="2">
    <source>
        <dbReference type="ARBA" id="ARBA00022475"/>
    </source>
</evidence>
<dbReference type="PANTHER" id="PTHR47019:SF1">
    <property type="entry name" value="LIPID II FLIPPASE MURJ"/>
    <property type="match status" value="1"/>
</dbReference>
<protein>
    <recommendedName>
        <fullName evidence="10">Probable lipid II flippase MurJ</fullName>
    </recommendedName>
</protein>
<accession>A0ABU5L749</accession>
<dbReference type="NCBIfam" id="TIGR01695">
    <property type="entry name" value="murJ_mviN"/>
    <property type="match status" value="1"/>
</dbReference>
<feature type="transmembrane region" description="Helical" evidence="10">
    <location>
        <begin position="162"/>
        <end position="184"/>
    </location>
</feature>
<reference evidence="12 13" key="1">
    <citation type="submission" date="2023-02" db="EMBL/GenBank/DDBJ databases">
        <title>Host association and intracellularity evolved multiple times independently in the Rickettsiales.</title>
        <authorList>
            <person name="Castelli M."/>
            <person name="Nardi T."/>
            <person name="Gammuto L."/>
            <person name="Bellinzona G."/>
            <person name="Sabaneyeva E."/>
            <person name="Potekhin A."/>
            <person name="Serra V."/>
            <person name="Petroni G."/>
            <person name="Sassera D."/>
        </authorList>
    </citation>
    <scope>NUCLEOTIDE SEQUENCE [LARGE SCALE GENOMIC DNA]</scope>
    <source>
        <strain evidence="12 13">BOD18</strain>
    </source>
</reference>
<keyword evidence="4 10" id="KW-0133">Cell shape</keyword>
<evidence type="ECO:0000313" key="12">
    <source>
        <dbReference type="EMBL" id="MDZ5761951.1"/>
    </source>
</evidence>
<organism evidence="12 13">
    <name type="scientific">Candidatus Cyrtobacter comes</name>
    <dbReference type="NCBI Taxonomy" id="675776"/>
    <lineage>
        <taxon>Bacteria</taxon>
        <taxon>Pseudomonadati</taxon>
        <taxon>Pseudomonadota</taxon>
        <taxon>Alphaproteobacteria</taxon>
        <taxon>Rickettsiales</taxon>
        <taxon>Candidatus Midichloriaceae</taxon>
        <taxon>Candidatus Cyrtobacter</taxon>
    </lineage>
</organism>
<name>A0ABU5L749_9RICK</name>
<comment type="subcellular location">
    <subcellularLocation>
        <location evidence="10">Cell inner membrane</location>
        <topology evidence="10">Multi-pass membrane protein</topology>
    </subcellularLocation>
    <subcellularLocation>
        <location evidence="1">Cell membrane</location>
        <topology evidence="1">Multi-pass membrane protein</topology>
    </subcellularLocation>
</comment>
<evidence type="ECO:0000256" key="11">
    <source>
        <dbReference type="PIRNR" id="PIRNR002869"/>
    </source>
</evidence>
<keyword evidence="6 10" id="KW-1133">Transmembrane helix</keyword>
<gene>
    <name evidence="10" type="primary">murJ</name>
    <name evidence="12" type="ORF">Cyrtocomes_00315</name>
</gene>
<dbReference type="Proteomes" id="UP001293791">
    <property type="component" value="Unassembled WGS sequence"/>
</dbReference>
<dbReference type="EMBL" id="JARGYT010000012">
    <property type="protein sequence ID" value="MDZ5761951.1"/>
    <property type="molecule type" value="Genomic_DNA"/>
</dbReference>
<evidence type="ECO:0000256" key="4">
    <source>
        <dbReference type="ARBA" id="ARBA00022960"/>
    </source>
</evidence>
<sequence length="505" mass="56122">MENAIKSNDAKFIKSTLLVAVATLCSRIAGYIRDAFFAFYFGTGSVGEAFIASFRFMNLFRVMLGEGGFSSAFVPIFSKKFKSNISNAISLSSNIQSILLLTTITLVSLSLFFIEDLVKFLTPGFVDDQCKFLLTISLSKIIFIYAVFICLSAFYGSMLNSIGSFLPFSITPIILNVSLILSLYFLNTESKAHDAAYGVLISGLIELSLLIYFMNKNMILPKIQLPRINDEAKKVISKAFNCIISAGINQINIWVNVMFASSISGALSYIYYTDRLIQLPLAIIGTSAATVLLPLLSTQKDKSNNIAINFVLFFIIPSCFALFTFSDEIVRILLERGKFDSQSTYNTATLTHVMSIALPAYALIKIFNNSFYSMGDTKTPMLISIITALINAFSAYFGIKLFGYLGIGIATVISSWCNLLLLSYTLRKYNINLIKGLGIKILLYITCAFFMTVLSKFLMKTFLYYGMMVSTLSSFFIGGVFYIASTVFLLKILKNFVKKNESTKK</sequence>
<dbReference type="PIRSF" id="PIRSF002869">
    <property type="entry name" value="MviN"/>
    <property type="match status" value="1"/>
</dbReference>
<feature type="transmembrane region" description="Helical" evidence="10">
    <location>
        <begin position="253"/>
        <end position="271"/>
    </location>
</feature>
<evidence type="ECO:0000256" key="3">
    <source>
        <dbReference type="ARBA" id="ARBA00022692"/>
    </source>
</evidence>
<comment type="pathway">
    <text evidence="10">Cell wall biogenesis; peptidoglycan biosynthesis.</text>
</comment>
<comment type="similarity">
    <text evidence="9 10 11">Belongs to the MurJ/MviN family.</text>
</comment>
<keyword evidence="2 10" id="KW-1003">Cell membrane</keyword>
<feature type="transmembrane region" description="Helical" evidence="10">
    <location>
        <begin position="12"/>
        <end position="29"/>
    </location>
</feature>
<dbReference type="HAMAP" id="MF_02078">
    <property type="entry name" value="MurJ_MviN"/>
    <property type="match status" value="1"/>
</dbReference>
<dbReference type="RefSeq" id="WP_322497449.1">
    <property type="nucleotide sequence ID" value="NZ_JARGYT010000012.1"/>
</dbReference>
<keyword evidence="10 11" id="KW-0813">Transport</keyword>
<keyword evidence="13" id="KW-1185">Reference proteome</keyword>
<keyword evidence="10" id="KW-0997">Cell inner membrane</keyword>
<feature type="transmembrane region" description="Helical" evidence="10">
    <location>
        <begin position="308"/>
        <end position="325"/>
    </location>
</feature>
<evidence type="ECO:0000256" key="5">
    <source>
        <dbReference type="ARBA" id="ARBA00022984"/>
    </source>
</evidence>
<keyword evidence="5 10" id="KW-0573">Peptidoglycan synthesis</keyword>
<keyword evidence="10 11" id="KW-0961">Cell wall biogenesis/degradation</keyword>
<feature type="transmembrane region" description="Helical" evidence="10">
    <location>
        <begin position="405"/>
        <end position="425"/>
    </location>
</feature>
<evidence type="ECO:0000313" key="13">
    <source>
        <dbReference type="Proteomes" id="UP001293791"/>
    </source>
</evidence>
<dbReference type="CDD" id="cd13123">
    <property type="entry name" value="MATE_MurJ_like"/>
    <property type="match status" value="1"/>
</dbReference>
<evidence type="ECO:0000256" key="9">
    <source>
        <dbReference type="ARBA" id="ARBA00061532"/>
    </source>
</evidence>
<comment type="function">
    <text evidence="8 10 11">Involved in peptidoglycan biosynthesis. Transports lipid-linked peptidoglycan precursors from the inner to the outer leaflet of the cytoplasmic membrane.</text>
</comment>
<evidence type="ECO:0000256" key="7">
    <source>
        <dbReference type="ARBA" id="ARBA00023136"/>
    </source>
</evidence>
<feature type="transmembrane region" description="Helical" evidence="10">
    <location>
        <begin position="464"/>
        <end position="490"/>
    </location>
</feature>
<feature type="transmembrane region" description="Helical" evidence="10">
    <location>
        <begin position="132"/>
        <end position="155"/>
    </location>
</feature>
<feature type="transmembrane region" description="Helical" evidence="10">
    <location>
        <begin position="88"/>
        <end position="112"/>
    </location>
</feature>
<evidence type="ECO:0000256" key="1">
    <source>
        <dbReference type="ARBA" id="ARBA00004651"/>
    </source>
</evidence>